<sequence length="114" mass="12296">MTCSGLGLRTEGVPAQSLKAYSDLRPFGARIGLSGDSEWNRAAGSLVFCARASRSPAHQIDCDGTSGAAALFVSHDIRDIVERDDGVFSSSSSGHHPHPFMKERFFRLLTIEAE</sequence>
<reference evidence="1 2" key="1">
    <citation type="journal article" date="2012" name="J. Bacteriol.">
        <title>Draft Genome Sequence of Sinorhizobium meliloti CCNWSX0020, a Nitrogen-Fixing Symbiont with Copper Tolerance Capability Isolated from Lead-Zinc Mine Tailings.</title>
        <authorList>
            <person name="Li Z."/>
            <person name="Ma Z."/>
            <person name="Hao X."/>
            <person name="Wei G."/>
        </authorList>
    </citation>
    <scope>NUCLEOTIDE SEQUENCE [LARGE SCALE GENOMIC DNA]</scope>
    <source>
        <strain evidence="1 2">CCNWSX0020</strain>
    </source>
</reference>
<accession>H0G5T1</accession>
<dbReference type="EMBL" id="AGVV01000062">
    <property type="protein sequence ID" value="EHK75301.1"/>
    <property type="molecule type" value="Genomic_DNA"/>
</dbReference>
<evidence type="ECO:0000313" key="1">
    <source>
        <dbReference type="EMBL" id="EHK75301.1"/>
    </source>
</evidence>
<dbReference type="PATRIC" id="fig|1107881.3.peg.4914"/>
<dbReference type="Proteomes" id="UP000004038">
    <property type="component" value="Unassembled WGS sequence"/>
</dbReference>
<protein>
    <submittedName>
        <fullName evidence="1">Uncharacterized protein</fullName>
    </submittedName>
</protein>
<name>H0G5T1_RHIML</name>
<dbReference type="AlphaFoldDB" id="H0G5T1"/>
<gene>
    <name evidence="1" type="ORF">SM0020_24233</name>
</gene>
<proteinExistence type="predicted"/>
<organism evidence="1 2">
    <name type="scientific">Sinorhizobium meliloti CCNWSX0020</name>
    <dbReference type="NCBI Taxonomy" id="1107881"/>
    <lineage>
        <taxon>Bacteria</taxon>
        <taxon>Pseudomonadati</taxon>
        <taxon>Pseudomonadota</taxon>
        <taxon>Alphaproteobacteria</taxon>
        <taxon>Hyphomicrobiales</taxon>
        <taxon>Rhizobiaceae</taxon>
        <taxon>Sinorhizobium/Ensifer group</taxon>
        <taxon>Sinorhizobium</taxon>
    </lineage>
</organism>
<evidence type="ECO:0000313" key="2">
    <source>
        <dbReference type="Proteomes" id="UP000004038"/>
    </source>
</evidence>